<evidence type="ECO:0000256" key="3">
    <source>
        <dbReference type="ARBA" id="ARBA00022475"/>
    </source>
</evidence>
<evidence type="ECO:0000256" key="5">
    <source>
        <dbReference type="ARBA" id="ARBA00022692"/>
    </source>
</evidence>
<evidence type="ECO:0000256" key="10">
    <source>
        <dbReference type="SAM" id="Phobius"/>
    </source>
</evidence>
<dbReference type="GO" id="GO:0015379">
    <property type="term" value="F:potassium:chloride symporter activity"/>
    <property type="evidence" value="ECO:0007669"/>
    <property type="project" value="InterPro"/>
</dbReference>
<feature type="transmembrane region" description="Helical" evidence="10">
    <location>
        <begin position="156"/>
        <end position="175"/>
    </location>
</feature>
<evidence type="ECO:0000256" key="4">
    <source>
        <dbReference type="ARBA" id="ARBA00022538"/>
    </source>
</evidence>
<keyword evidence="7 10" id="KW-1133">Transmembrane helix</keyword>
<feature type="transmembrane region" description="Helical" evidence="10">
    <location>
        <begin position="375"/>
        <end position="395"/>
    </location>
</feature>
<evidence type="ECO:0000256" key="9">
    <source>
        <dbReference type="ARBA" id="ARBA00023136"/>
    </source>
</evidence>
<dbReference type="NCBIfam" id="TIGR00933">
    <property type="entry name" value="2a38"/>
    <property type="match status" value="1"/>
</dbReference>
<dbReference type="GO" id="GO:0005886">
    <property type="term" value="C:plasma membrane"/>
    <property type="evidence" value="ECO:0007669"/>
    <property type="project" value="UniProtKB-SubCell"/>
</dbReference>
<evidence type="ECO:0000256" key="7">
    <source>
        <dbReference type="ARBA" id="ARBA00022989"/>
    </source>
</evidence>
<protein>
    <submittedName>
        <fullName evidence="11">Ktr system potassium transporter B</fullName>
    </submittedName>
</protein>
<feature type="transmembrane region" description="Helical" evidence="10">
    <location>
        <begin position="288"/>
        <end position="317"/>
    </location>
</feature>
<keyword evidence="8" id="KW-0406">Ion transport</keyword>
<accession>A0A845F4J6</accession>
<feature type="transmembrane region" description="Helical" evidence="10">
    <location>
        <begin position="72"/>
        <end position="96"/>
    </location>
</feature>
<dbReference type="Proteomes" id="UP000447833">
    <property type="component" value="Unassembled WGS sequence"/>
</dbReference>
<dbReference type="PANTHER" id="PTHR32024:SF1">
    <property type="entry name" value="KTR SYSTEM POTASSIUM UPTAKE PROTEIN B"/>
    <property type="match status" value="1"/>
</dbReference>
<evidence type="ECO:0000256" key="6">
    <source>
        <dbReference type="ARBA" id="ARBA00022958"/>
    </source>
</evidence>
<reference evidence="11 12" key="1">
    <citation type="submission" date="2019-11" db="EMBL/GenBank/DDBJ databases">
        <title>Genome sequences of 17 halophilic strains isolated from different environments.</title>
        <authorList>
            <person name="Furrow R.E."/>
        </authorList>
    </citation>
    <scope>NUCLEOTIDE SEQUENCE [LARGE SCALE GENOMIC DNA]</scope>
    <source>
        <strain evidence="11 12">22506_14_FS</strain>
    </source>
</reference>
<dbReference type="AlphaFoldDB" id="A0A845F4J6"/>
<keyword evidence="9 10" id="KW-0472">Membrane</keyword>
<evidence type="ECO:0000256" key="8">
    <source>
        <dbReference type="ARBA" id="ARBA00023065"/>
    </source>
</evidence>
<name>A0A845F4J6_9BACL</name>
<sequence>MKLKELFLHPPRALLLLFLIVSTIGTVLLKLPQATTTPVSWLDAWFTAISAITVTGLVVVDTGSVYTVFGQVVIMLLIQVGGLGIMSFAVVIFLLIGKKIGISQRLLITQALNQKGMGGIIKLVRSLFIFSIVIEIIGAILLSARWIPEYGMGTGIYVAIFHAISAYNNAGFSIWSDSLSSYVGDPIINLVIVMLFILGGIGFTVLIDLKNKKHFREWTLHTKLMVIGSLFINALAFLVIITLEWNNASTLGQLNGAGKGWAAFFQALTPRTAGFNTIDIGSMEEASLFFIICLMFIGAGSASTGGGIKLTTFIAMLLSVNTFLKGKNEVTIFHKTLAFSVIIKALAITVISTVVVLVGVFILELTQDSPFLANLFEVVSAFGTVGLSMGITGSLDGIGKLTIIVIMMVGKLGPLTLAFIFASKKTPKIRYPEEEVLTG</sequence>
<dbReference type="Pfam" id="PF02386">
    <property type="entry name" value="TrkH"/>
    <property type="match status" value="1"/>
</dbReference>
<feature type="transmembrane region" description="Helical" evidence="10">
    <location>
        <begin position="401"/>
        <end position="422"/>
    </location>
</feature>
<dbReference type="PANTHER" id="PTHR32024">
    <property type="entry name" value="TRK SYSTEM POTASSIUM UPTAKE PROTEIN TRKG-RELATED"/>
    <property type="match status" value="1"/>
</dbReference>
<keyword evidence="5 10" id="KW-0812">Transmembrane</keyword>
<gene>
    <name evidence="11" type="ORF">GLW07_20055</name>
</gene>
<organism evidence="11 12">
    <name type="scientific">Guptibacillus hwajinpoensis</name>
    <dbReference type="NCBI Taxonomy" id="208199"/>
    <lineage>
        <taxon>Bacteria</taxon>
        <taxon>Bacillati</taxon>
        <taxon>Bacillota</taxon>
        <taxon>Bacilli</taxon>
        <taxon>Bacillales</taxon>
        <taxon>Guptibacillaceae</taxon>
        <taxon>Guptibacillus</taxon>
    </lineage>
</organism>
<keyword evidence="2" id="KW-0813">Transport</keyword>
<evidence type="ECO:0000313" key="12">
    <source>
        <dbReference type="Proteomes" id="UP000447833"/>
    </source>
</evidence>
<feature type="transmembrane region" description="Helical" evidence="10">
    <location>
        <begin position="187"/>
        <end position="207"/>
    </location>
</feature>
<dbReference type="EMBL" id="WMEY01000008">
    <property type="protein sequence ID" value="MYL65658.1"/>
    <property type="molecule type" value="Genomic_DNA"/>
</dbReference>
<keyword evidence="4" id="KW-0633">Potassium transport</keyword>
<evidence type="ECO:0000313" key="11">
    <source>
        <dbReference type="EMBL" id="MYL65658.1"/>
    </source>
</evidence>
<keyword evidence="6" id="KW-0630">Potassium</keyword>
<keyword evidence="3" id="KW-1003">Cell membrane</keyword>
<dbReference type="InterPro" id="IPR003445">
    <property type="entry name" value="Cat_transpt"/>
</dbReference>
<evidence type="ECO:0000256" key="1">
    <source>
        <dbReference type="ARBA" id="ARBA00004651"/>
    </source>
</evidence>
<feature type="transmembrane region" description="Helical" evidence="10">
    <location>
        <begin position="41"/>
        <end position="60"/>
    </location>
</feature>
<proteinExistence type="predicted"/>
<feature type="transmembrane region" description="Helical" evidence="10">
    <location>
        <begin position="123"/>
        <end position="144"/>
    </location>
</feature>
<dbReference type="RefSeq" id="WP_160921187.1">
    <property type="nucleotide sequence ID" value="NZ_WMEY01000008.1"/>
</dbReference>
<feature type="transmembrane region" description="Helical" evidence="10">
    <location>
        <begin position="227"/>
        <end position="245"/>
    </location>
</feature>
<evidence type="ECO:0000256" key="2">
    <source>
        <dbReference type="ARBA" id="ARBA00022448"/>
    </source>
</evidence>
<feature type="transmembrane region" description="Helical" evidence="10">
    <location>
        <begin position="12"/>
        <end position="29"/>
    </location>
</feature>
<dbReference type="InterPro" id="IPR004772">
    <property type="entry name" value="TrkH"/>
</dbReference>
<feature type="transmembrane region" description="Helical" evidence="10">
    <location>
        <begin position="337"/>
        <end position="363"/>
    </location>
</feature>
<comment type="subcellular location">
    <subcellularLocation>
        <location evidence="1">Cell membrane</location>
        <topology evidence="1">Multi-pass membrane protein</topology>
    </subcellularLocation>
</comment>
<comment type="caution">
    <text evidence="11">The sequence shown here is derived from an EMBL/GenBank/DDBJ whole genome shotgun (WGS) entry which is preliminary data.</text>
</comment>